<proteinExistence type="predicted"/>
<comment type="caution">
    <text evidence="1">The sequence shown here is derived from an EMBL/GenBank/DDBJ whole genome shotgun (WGS) entry which is preliminary data.</text>
</comment>
<dbReference type="Proteomes" id="UP001610335">
    <property type="component" value="Unassembled WGS sequence"/>
</dbReference>
<dbReference type="InterPro" id="IPR003719">
    <property type="entry name" value="Phenazine_PhzF-like"/>
</dbReference>
<dbReference type="SUPFAM" id="SSF54506">
    <property type="entry name" value="Diaminopimelate epimerase-like"/>
    <property type="match status" value="1"/>
</dbReference>
<dbReference type="PANTHER" id="PTHR13774">
    <property type="entry name" value="PHENAZINE BIOSYNTHESIS PROTEIN"/>
    <property type="match status" value="1"/>
</dbReference>
<gene>
    <name evidence="1" type="ORF">BDW59DRAFT_181626</name>
</gene>
<accession>A0ABR4HW84</accession>
<protein>
    <recommendedName>
        <fullName evidence="3">Phenazine biosynthesis-like protein</fullName>
    </recommendedName>
</protein>
<organism evidence="1 2">
    <name type="scientific">Aspergillus cavernicola</name>
    <dbReference type="NCBI Taxonomy" id="176166"/>
    <lineage>
        <taxon>Eukaryota</taxon>
        <taxon>Fungi</taxon>
        <taxon>Dikarya</taxon>
        <taxon>Ascomycota</taxon>
        <taxon>Pezizomycotina</taxon>
        <taxon>Eurotiomycetes</taxon>
        <taxon>Eurotiomycetidae</taxon>
        <taxon>Eurotiales</taxon>
        <taxon>Aspergillaceae</taxon>
        <taxon>Aspergillus</taxon>
        <taxon>Aspergillus subgen. Nidulantes</taxon>
    </lineage>
</organism>
<dbReference type="Pfam" id="PF02567">
    <property type="entry name" value="PhzC-PhzF"/>
    <property type="match status" value="1"/>
</dbReference>
<dbReference type="PANTHER" id="PTHR13774:SF32">
    <property type="entry name" value="ANTISENSE-ENHANCING SEQUENCE 1"/>
    <property type="match status" value="1"/>
</dbReference>
<dbReference type="EMBL" id="JBFXLS010000075">
    <property type="protein sequence ID" value="KAL2819660.1"/>
    <property type="molecule type" value="Genomic_DNA"/>
</dbReference>
<reference evidence="1 2" key="1">
    <citation type="submission" date="2024-07" db="EMBL/GenBank/DDBJ databases">
        <title>Section-level genome sequencing and comparative genomics of Aspergillus sections Usti and Cavernicolus.</title>
        <authorList>
            <consortium name="Lawrence Berkeley National Laboratory"/>
            <person name="Nybo J.L."/>
            <person name="Vesth T.C."/>
            <person name="Theobald S."/>
            <person name="Frisvad J.C."/>
            <person name="Larsen T.O."/>
            <person name="Kjaerboelling I."/>
            <person name="Rothschild-Mancinelli K."/>
            <person name="Lyhne E.K."/>
            <person name="Kogle M.E."/>
            <person name="Barry K."/>
            <person name="Clum A."/>
            <person name="Na H."/>
            <person name="Ledsgaard L."/>
            <person name="Lin J."/>
            <person name="Lipzen A."/>
            <person name="Kuo A."/>
            <person name="Riley R."/>
            <person name="Mondo S."/>
            <person name="LaButti K."/>
            <person name="Haridas S."/>
            <person name="Pangalinan J."/>
            <person name="Salamov A.A."/>
            <person name="Simmons B.A."/>
            <person name="Magnuson J.K."/>
            <person name="Chen J."/>
            <person name="Drula E."/>
            <person name="Henrissat B."/>
            <person name="Wiebenga A."/>
            <person name="Lubbers R.J."/>
            <person name="Gomes A.C."/>
            <person name="Makela M.R."/>
            <person name="Stajich J."/>
            <person name="Grigoriev I.V."/>
            <person name="Mortensen U.H."/>
            <person name="De vries R.P."/>
            <person name="Baker S.E."/>
            <person name="Andersen M.R."/>
        </authorList>
    </citation>
    <scope>NUCLEOTIDE SEQUENCE [LARGE SCALE GENOMIC DNA]</scope>
    <source>
        <strain evidence="1 2">CBS 600.67</strain>
    </source>
</reference>
<dbReference type="PIRSF" id="PIRSF016184">
    <property type="entry name" value="PhzC_PhzF"/>
    <property type="match status" value="1"/>
</dbReference>
<evidence type="ECO:0000313" key="1">
    <source>
        <dbReference type="EMBL" id="KAL2819660.1"/>
    </source>
</evidence>
<sequence>MSQKYVSFGNQLAVVKVEHNGLSKEQKQILAREFNFSETIFLHYDDHTQCPRVDIFTPVNEIDFAGHPVIRTGHVLFRQFLQELPIGVGNGQDTQTLVTKAGPVTIRYDGDRQVVSAEIPHNIHTHSKFTPVEMLMTTQPCLQEHSMAGQLQKGYPVVSIIKGVTYALVDFTDFPELFAGVSAGPSPTIELDKGWMPSFTGTMYFQHLGAARTEEITNTTVQDLRIRMIAINLEDPDCGSSSATLAAFLCGRATSL</sequence>
<evidence type="ECO:0000313" key="2">
    <source>
        <dbReference type="Proteomes" id="UP001610335"/>
    </source>
</evidence>
<dbReference type="Gene3D" id="3.10.310.10">
    <property type="entry name" value="Diaminopimelate Epimerase, Chain A, domain 1"/>
    <property type="match status" value="2"/>
</dbReference>
<name>A0ABR4HW84_9EURO</name>
<keyword evidence="2" id="KW-1185">Reference proteome</keyword>
<evidence type="ECO:0008006" key="3">
    <source>
        <dbReference type="Google" id="ProtNLM"/>
    </source>
</evidence>